<evidence type="ECO:0000256" key="1">
    <source>
        <dbReference type="ARBA" id="ARBA00009820"/>
    </source>
</evidence>
<evidence type="ECO:0000313" key="4">
    <source>
        <dbReference type="Proteomes" id="UP000739538"/>
    </source>
</evidence>
<reference evidence="3" key="1">
    <citation type="submission" date="2020-04" db="EMBL/GenBank/DDBJ databases">
        <authorList>
            <person name="Zhang T."/>
        </authorList>
    </citation>
    <scope>NUCLEOTIDE SEQUENCE</scope>
    <source>
        <strain evidence="3">HKST-UBA02</strain>
    </source>
</reference>
<feature type="compositionally biased region" description="Gly residues" evidence="2">
    <location>
        <begin position="16"/>
        <end position="25"/>
    </location>
</feature>
<dbReference type="AlphaFoldDB" id="A0A956NDL6"/>
<comment type="similarity">
    <text evidence="1">Belongs to the TolB family.</text>
</comment>
<reference evidence="3" key="2">
    <citation type="journal article" date="2021" name="Microbiome">
        <title>Successional dynamics and alternative stable states in a saline activated sludge microbial community over 9 years.</title>
        <authorList>
            <person name="Wang Y."/>
            <person name="Ye J."/>
            <person name="Ju F."/>
            <person name="Liu L."/>
            <person name="Boyd J.A."/>
            <person name="Deng Y."/>
            <person name="Parks D.H."/>
            <person name="Jiang X."/>
            <person name="Yin X."/>
            <person name="Woodcroft B.J."/>
            <person name="Tyson G.W."/>
            <person name="Hugenholtz P."/>
            <person name="Polz M.F."/>
            <person name="Zhang T."/>
        </authorList>
    </citation>
    <scope>NUCLEOTIDE SEQUENCE</scope>
    <source>
        <strain evidence="3">HKST-UBA02</strain>
    </source>
</reference>
<dbReference type="InterPro" id="IPR011042">
    <property type="entry name" value="6-blade_b-propeller_TolB-like"/>
</dbReference>
<feature type="compositionally biased region" description="Low complexity" evidence="2">
    <location>
        <begin position="26"/>
        <end position="35"/>
    </location>
</feature>
<accession>A0A956NDL6</accession>
<dbReference type="SUPFAM" id="SSF82171">
    <property type="entry name" value="DPP6 N-terminal domain-like"/>
    <property type="match status" value="1"/>
</dbReference>
<protein>
    <submittedName>
        <fullName evidence="3">PD40 domain-containing protein</fullName>
    </submittedName>
</protein>
<dbReference type="Pfam" id="PF07676">
    <property type="entry name" value="PD40"/>
    <property type="match status" value="4"/>
</dbReference>
<name>A0A956NDL6_UNCEI</name>
<evidence type="ECO:0000256" key="2">
    <source>
        <dbReference type="SAM" id="MobiDB-lite"/>
    </source>
</evidence>
<dbReference type="Proteomes" id="UP000739538">
    <property type="component" value="Unassembled WGS sequence"/>
</dbReference>
<sequence length="388" mass="41791">MVIAWGLVGVGCSGGSDSGSGGAAQGGDAAPGSADAGHEASDASHGSGDHPSGGAGQEFKSGQRVDHLIRPEERHFKALYQLTNGGENAEAYFSSDESQLILQITGLGHDCDQIYTLPVHGGTPKLVSTGTGRTTCAYFFPGDEKILFSSTHLAGSECPPVPDYSRGYVWPLYDSYDIFTANADGSDLKPLTNTPGYDAEATIAPDGKIVFTSDRDGDLDIYTMDADGSNVKRLTDEVGYDGGPFWSQDGSRICFRSSHPTDPAAIEDYKSLLADGLIRPSQLDIWIMDRDGGNKTRLTDNKAANFGPFFHPSGEKIIFASNLADERGRNFDLFMVSIDSKEIEQVTHENTFDGFPMFSRDAKYLVFASNRGNEKEGETNVFLAEWVD</sequence>
<comment type="caution">
    <text evidence="3">The sequence shown here is derived from an EMBL/GenBank/DDBJ whole genome shotgun (WGS) entry which is preliminary data.</text>
</comment>
<dbReference type="PANTHER" id="PTHR36842:SF1">
    <property type="entry name" value="PROTEIN TOLB"/>
    <property type="match status" value="1"/>
</dbReference>
<organism evidence="3 4">
    <name type="scientific">Eiseniibacteriota bacterium</name>
    <dbReference type="NCBI Taxonomy" id="2212470"/>
    <lineage>
        <taxon>Bacteria</taxon>
        <taxon>Candidatus Eiseniibacteriota</taxon>
    </lineage>
</organism>
<dbReference type="InterPro" id="IPR011659">
    <property type="entry name" value="WD40"/>
</dbReference>
<dbReference type="EMBL" id="JAGQHS010000081">
    <property type="protein sequence ID" value="MCA9757093.1"/>
    <property type="molecule type" value="Genomic_DNA"/>
</dbReference>
<feature type="region of interest" description="Disordered" evidence="2">
    <location>
        <begin position="16"/>
        <end position="61"/>
    </location>
</feature>
<proteinExistence type="inferred from homology"/>
<gene>
    <name evidence="3" type="ORF">KDA27_14910</name>
</gene>
<evidence type="ECO:0000313" key="3">
    <source>
        <dbReference type="EMBL" id="MCA9757093.1"/>
    </source>
</evidence>
<dbReference type="Gene3D" id="2.120.10.30">
    <property type="entry name" value="TolB, C-terminal domain"/>
    <property type="match status" value="2"/>
</dbReference>
<dbReference type="PANTHER" id="PTHR36842">
    <property type="entry name" value="PROTEIN TOLB HOMOLOG"/>
    <property type="match status" value="1"/>
</dbReference>